<evidence type="ECO:0000313" key="4">
    <source>
        <dbReference type="Proteomes" id="UP001259832"/>
    </source>
</evidence>
<dbReference type="GO" id="GO:0015031">
    <property type="term" value="P:protein transport"/>
    <property type="evidence" value="ECO:0007669"/>
    <property type="project" value="TreeGrafter"/>
</dbReference>
<feature type="domain" description="Arrestin-like N-terminal" evidence="1">
    <location>
        <begin position="18"/>
        <end position="154"/>
    </location>
</feature>
<dbReference type="AlphaFoldDB" id="A0AAD9FYK5"/>
<keyword evidence="4" id="KW-1185">Reference proteome</keyword>
<dbReference type="InterPro" id="IPR014752">
    <property type="entry name" value="Arrestin-like_C"/>
</dbReference>
<dbReference type="Proteomes" id="UP001259832">
    <property type="component" value="Unassembled WGS sequence"/>
</dbReference>
<dbReference type="InterPro" id="IPR011022">
    <property type="entry name" value="Arrestin_C-like"/>
</dbReference>
<reference evidence="3" key="1">
    <citation type="submission" date="2023-08" db="EMBL/GenBank/DDBJ databases">
        <title>Reference Genome Resource for the Citrus Pathogen Phytophthora citrophthora.</title>
        <authorList>
            <person name="Moller H."/>
            <person name="Coetzee B."/>
            <person name="Rose L.J."/>
            <person name="Van Niekerk J.M."/>
        </authorList>
    </citation>
    <scope>NUCLEOTIDE SEQUENCE</scope>
    <source>
        <strain evidence="3">STE-U-9442</strain>
    </source>
</reference>
<evidence type="ECO:0008006" key="5">
    <source>
        <dbReference type="Google" id="ProtNLM"/>
    </source>
</evidence>
<dbReference type="SUPFAM" id="SSF81296">
    <property type="entry name" value="E set domains"/>
    <property type="match status" value="1"/>
</dbReference>
<dbReference type="EMBL" id="JASMQC010000059">
    <property type="protein sequence ID" value="KAK1928635.1"/>
    <property type="molecule type" value="Genomic_DNA"/>
</dbReference>
<feature type="domain" description="Arrestin C-terminal-like" evidence="2">
    <location>
        <begin position="181"/>
        <end position="312"/>
    </location>
</feature>
<evidence type="ECO:0000313" key="3">
    <source>
        <dbReference type="EMBL" id="KAK1928635.1"/>
    </source>
</evidence>
<dbReference type="PANTHER" id="PTHR11188:SF17">
    <property type="entry name" value="FI21816P1"/>
    <property type="match status" value="1"/>
</dbReference>
<protein>
    <recommendedName>
        <fullName evidence="5">Arrestin C-terminal-like domain-containing protein</fullName>
    </recommendedName>
</protein>
<comment type="caution">
    <text evidence="3">The sequence shown here is derived from an EMBL/GenBank/DDBJ whole genome shotgun (WGS) entry which is preliminary data.</text>
</comment>
<gene>
    <name evidence="3" type="ORF">P3T76_015865</name>
</gene>
<dbReference type="InterPro" id="IPR011021">
    <property type="entry name" value="Arrestin-like_N"/>
</dbReference>
<dbReference type="Pfam" id="PF00339">
    <property type="entry name" value="Arrestin_N"/>
    <property type="match status" value="1"/>
</dbReference>
<dbReference type="GO" id="GO:0005737">
    <property type="term" value="C:cytoplasm"/>
    <property type="evidence" value="ECO:0007669"/>
    <property type="project" value="TreeGrafter"/>
</dbReference>
<sequence length="338" mass="37120">MTSRESVEGLLGRLTIALEHESYSPGEVITGVAKISTQELVQAREPLAVVFQGREEVAWDEGGYSPVTNAFDKIFMQEKVELASTIFYDAGEAEYRFSFLLPSNLPSSFDLRDIYSGTAERLRVQVKYRASVWLRADSESVAYLNAEQEFTVHAPSTITPPVQALEISASETVHWLCCINRGSLQMTVEIQKDVYAVGEVVDLQCRVDGAACKASVAAISVDLVEEIVLRNLGGQADWTVTRVLSSLRVNGSASGQNTDQKLDVALVEGEKEAPINPDVSTHFFRCTHRLVVRCKPFLAQNIVAEVPVRVLHHNTVFHAGAVRVLRMPAEATSGNKSP</sequence>
<organism evidence="3 4">
    <name type="scientific">Phytophthora citrophthora</name>
    <dbReference type="NCBI Taxonomy" id="4793"/>
    <lineage>
        <taxon>Eukaryota</taxon>
        <taxon>Sar</taxon>
        <taxon>Stramenopiles</taxon>
        <taxon>Oomycota</taxon>
        <taxon>Peronosporomycetes</taxon>
        <taxon>Peronosporales</taxon>
        <taxon>Peronosporaceae</taxon>
        <taxon>Phytophthora</taxon>
    </lineage>
</organism>
<evidence type="ECO:0000259" key="2">
    <source>
        <dbReference type="Pfam" id="PF02752"/>
    </source>
</evidence>
<dbReference type="InterPro" id="IPR050357">
    <property type="entry name" value="Arrestin_domain-protein"/>
</dbReference>
<accession>A0AAD9FYK5</accession>
<dbReference type="Gene3D" id="2.60.40.640">
    <property type="match status" value="2"/>
</dbReference>
<evidence type="ECO:0000259" key="1">
    <source>
        <dbReference type="Pfam" id="PF00339"/>
    </source>
</evidence>
<name>A0AAD9FYK5_9STRA</name>
<dbReference type="Pfam" id="PF02752">
    <property type="entry name" value="Arrestin_C"/>
    <property type="match status" value="1"/>
</dbReference>
<dbReference type="PANTHER" id="PTHR11188">
    <property type="entry name" value="ARRESTIN DOMAIN CONTAINING PROTEIN"/>
    <property type="match status" value="1"/>
</dbReference>
<proteinExistence type="predicted"/>
<dbReference type="InterPro" id="IPR014756">
    <property type="entry name" value="Ig_E-set"/>
</dbReference>